<dbReference type="InterPro" id="IPR017438">
    <property type="entry name" value="ATP-NAD_kinase_N"/>
</dbReference>
<evidence type="ECO:0000313" key="5">
    <source>
        <dbReference type="Proteomes" id="UP000006078"/>
    </source>
</evidence>
<protein>
    <recommendedName>
        <fullName evidence="3">DAGKc domain-containing protein</fullName>
    </recommendedName>
</protein>
<keyword evidence="5" id="KW-1185">Reference proteome</keyword>
<gene>
    <name evidence="4" type="ORF">HMPREF9719_01489</name>
</gene>
<reference evidence="4 5" key="1">
    <citation type="submission" date="2012-08" db="EMBL/GenBank/DDBJ databases">
        <title>The Genome Sequence of Turicella otitidis ATCC 51513.</title>
        <authorList>
            <consortium name="The Broad Institute Genome Sequencing Platform"/>
            <person name="Earl A."/>
            <person name="Ward D."/>
            <person name="Feldgarden M."/>
            <person name="Gevers D."/>
            <person name="Huys G."/>
            <person name="Walker B."/>
            <person name="Young S.K."/>
            <person name="Zeng Q."/>
            <person name="Gargeya S."/>
            <person name="Fitzgerald M."/>
            <person name="Haas B."/>
            <person name="Abouelleil A."/>
            <person name="Alvarado L."/>
            <person name="Arachchi H.M."/>
            <person name="Berlin A.M."/>
            <person name="Chapman S.B."/>
            <person name="Goldberg J."/>
            <person name="Griggs A."/>
            <person name="Gujja S."/>
            <person name="Hansen M."/>
            <person name="Howarth C."/>
            <person name="Imamovic A."/>
            <person name="Larimer J."/>
            <person name="McCowen C."/>
            <person name="Montmayeur A."/>
            <person name="Murphy C."/>
            <person name="Neiman D."/>
            <person name="Pearson M."/>
            <person name="Priest M."/>
            <person name="Roberts A."/>
            <person name="Saif S."/>
            <person name="Shea T."/>
            <person name="Sisk P."/>
            <person name="Sykes S."/>
            <person name="Wortman J."/>
            <person name="Nusbaum C."/>
            <person name="Birren B."/>
        </authorList>
    </citation>
    <scope>NUCLEOTIDE SEQUENCE [LARGE SCALE GENOMIC DNA]</scope>
    <source>
        <strain evidence="4 5">ATCC 51513</strain>
    </source>
</reference>
<evidence type="ECO:0000313" key="4">
    <source>
        <dbReference type="EMBL" id="EJZ81574.1"/>
    </source>
</evidence>
<dbReference type="InterPro" id="IPR016064">
    <property type="entry name" value="NAD/diacylglycerol_kinase_sf"/>
</dbReference>
<dbReference type="GO" id="GO:0005886">
    <property type="term" value="C:plasma membrane"/>
    <property type="evidence" value="ECO:0007669"/>
    <property type="project" value="TreeGrafter"/>
</dbReference>
<dbReference type="PROSITE" id="PS50146">
    <property type="entry name" value="DAGK"/>
    <property type="match status" value="1"/>
</dbReference>
<dbReference type="InterPro" id="IPR001206">
    <property type="entry name" value="Diacylglycerol_kinase_cat_dom"/>
</dbReference>
<dbReference type="SMART" id="SM00046">
    <property type="entry name" value="DAGKc"/>
    <property type="match status" value="1"/>
</dbReference>
<accession>K0YQ20</accession>
<comment type="similarity">
    <text evidence="2">Belongs to the diacylglycerol/lipid kinase family.</text>
</comment>
<dbReference type="Pfam" id="PF00781">
    <property type="entry name" value="DAGK_cat"/>
    <property type="match status" value="1"/>
</dbReference>
<dbReference type="Gene3D" id="3.40.50.10330">
    <property type="entry name" value="Probable inorganic polyphosphate/atp-NAD kinase, domain 1"/>
    <property type="match status" value="1"/>
</dbReference>
<comment type="caution">
    <text evidence="4">The sequence shown here is derived from an EMBL/GenBank/DDBJ whole genome shotgun (WGS) entry which is preliminary data.</text>
</comment>
<dbReference type="SUPFAM" id="SSF111331">
    <property type="entry name" value="NAD kinase/diacylglycerol kinase-like"/>
    <property type="match status" value="1"/>
</dbReference>
<dbReference type="PANTHER" id="PTHR12358:SF106">
    <property type="entry name" value="LIPID KINASE YEGS"/>
    <property type="match status" value="1"/>
</dbReference>
<dbReference type="Proteomes" id="UP000006078">
    <property type="component" value="Unassembled WGS sequence"/>
</dbReference>
<dbReference type="PATRIC" id="fig|883169.3.peg.1436"/>
<dbReference type="Gene3D" id="2.60.200.40">
    <property type="match status" value="1"/>
</dbReference>
<evidence type="ECO:0000259" key="3">
    <source>
        <dbReference type="PROSITE" id="PS50146"/>
    </source>
</evidence>
<feature type="domain" description="DAGKc" evidence="3">
    <location>
        <begin position="1"/>
        <end position="134"/>
    </location>
</feature>
<evidence type="ECO:0000256" key="2">
    <source>
        <dbReference type="ARBA" id="ARBA00005983"/>
    </source>
</evidence>
<dbReference type="eggNOG" id="COG1597">
    <property type="taxonomic scope" value="Bacteria"/>
</dbReference>
<proteinExistence type="inferred from homology"/>
<organism evidence="4 5">
    <name type="scientific">Corynebacterium otitidis ATCC 51513</name>
    <dbReference type="NCBI Taxonomy" id="883169"/>
    <lineage>
        <taxon>Bacteria</taxon>
        <taxon>Bacillati</taxon>
        <taxon>Actinomycetota</taxon>
        <taxon>Actinomycetes</taxon>
        <taxon>Mycobacteriales</taxon>
        <taxon>Corynebacteriaceae</taxon>
        <taxon>Corynebacterium</taxon>
    </lineage>
</organism>
<dbReference type="STRING" id="29321.AAV33_03440"/>
<name>K0YQ20_9CORY</name>
<dbReference type="AlphaFoldDB" id="K0YQ20"/>
<dbReference type="PANTHER" id="PTHR12358">
    <property type="entry name" value="SPHINGOSINE KINASE"/>
    <property type="match status" value="1"/>
</dbReference>
<dbReference type="HOGENOM" id="CLU_045532_2_1_11"/>
<dbReference type="EMBL" id="AHAE01000071">
    <property type="protein sequence ID" value="EJZ81574.1"/>
    <property type="molecule type" value="Genomic_DNA"/>
</dbReference>
<comment type="cofactor">
    <cofactor evidence="1">
        <name>Mg(2+)</name>
        <dbReference type="ChEBI" id="CHEBI:18420"/>
    </cofactor>
</comment>
<dbReference type="InterPro" id="IPR050187">
    <property type="entry name" value="Lipid_Phosphate_FormReg"/>
</dbReference>
<evidence type="ECO:0000256" key="1">
    <source>
        <dbReference type="ARBA" id="ARBA00001946"/>
    </source>
</evidence>
<dbReference type="GO" id="GO:0004143">
    <property type="term" value="F:ATP-dependent diacylglycerol kinase activity"/>
    <property type="evidence" value="ECO:0007669"/>
    <property type="project" value="TreeGrafter"/>
</dbReference>
<sequence>MISNPQSSGQSPATVRRVLYAIRAVPDIRLRSVFTHYPGHASRIVDGLTRDDADVVLVLGGDGTVNEVVNGLLPADPAAANAADYPALAVVPAGSANVFSRALGFAPDPASAARELAEGLAAGSFRTVSLGRWDEGWFVVNAGCGVDADVIARMERARSRGRSATPLRYLAVAAQAWLAARRRPPSVDVDARRAGGRPWRARGLPVVFASNTNPWTYLGPLPVVTNPKNSFDRGIGLFAIPETRGQRGIRGLLYLGGLGHDSAARRLLEGAVLTVDDAEAVRLSSVKELPFQVDGELVGTRREMRLCSVPRALEVVVPRRSADDETDPPLDRAWRTTLRRGRAALRMARRGPRDAG</sequence>